<dbReference type="RefSeq" id="WP_171675190.1">
    <property type="nucleotide sequence ID" value="NZ_BAAAGT010000004.1"/>
</dbReference>
<dbReference type="EMBL" id="JABJRC010000005">
    <property type="protein sequence ID" value="NOL42690.1"/>
    <property type="molecule type" value="Genomic_DNA"/>
</dbReference>
<reference evidence="1 4" key="2">
    <citation type="submission" date="2020-08" db="EMBL/GenBank/DDBJ databases">
        <title>Sequencing the genomes of 1000 actinobacteria strains.</title>
        <authorList>
            <person name="Klenk H.-P."/>
        </authorList>
    </citation>
    <scope>NUCLEOTIDE SEQUENCE [LARGE SCALE GENOMIC DNA]</scope>
    <source>
        <strain evidence="1 4">DSM 15626</strain>
    </source>
</reference>
<keyword evidence="3" id="KW-1185">Reference proteome</keyword>
<dbReference type="Proteomes" id="UP000553957">
    <property type="component" value="Unassembled WGS sequence"/>
</dbReference>
<evidence type="ECO:0000313" key="1">
    <source>
        <dbReference type="EMBL" id="MBB6566658.1"/>
    </source>
</evidence>
<proteinExistence type="predicted"/>
<protein>
    <submittedName>
        <fullName evidence="2">Uncharacterized protein</fullName>
    </submittedName>
</protein>
<evidence type="ECO:0000313" key="4">
    <source>
        <dbReference type="Proteomes" id="UP000553957"/>
    </source>
</evidence>
<comment type="caution">
    <text evidence="2">The sequence shown here is derived from an EMBL/GenBank/DDBJ whole genome shotgun (WGS) entry which is preliminary data.</text>
</comment>
<accession>A0A7Y4L1M7</accession>
<dbReference type="PROSITE" id="PS51257">
    <property type="entry name" value="PROKAR_LIPOPROTEIN"/>
    <property type="match status" value="1"/>
</dbReference>
<gene>
    <name evidence="1" type="ORF">HNR71_002295</name>
    <name evidence="2" type="ORF">HPO96_20805</name>
</gene>
<sequence length="195" mass="21097">MKHPIRSKIVIPTAIALGVTLVVLLAGCGQRSPQAIEPEAGSTVDIGSRQLDEWKRPVTKDPHAYALAFAKVIWTYDTARHDYSDWRDGVSTFAGNAPGGIAVARSLLPTWAEFDQLAIQKARGSVFEVTASTTPELDSLRLRQGLPEGWRAFILRGKQSVVTGDKSTVIERRASVSVACTSICSFWSGSGEISL</sequence>
<dbReference type="Proteomes" id="UP000534306">
    <property type="component" value="Unassembled WGS sequence"/>
</dbReference>
<dbReference type="EMBL" id="JACHKF010000001">
    <property type="protein sequence ID" value="MBB6566658.1"/>
    <property type="molecule type" value="Genomic_DNA"/>
</dbReference>
<name>A0A7Y4L1M7_9ACTN</name>
<dbReference type="AlphaFoldDB" id="A0A7Y4L1M7"/>
<reference evidence="2 3" key="1">
    <citation type="submission" date="2020-05" db="EMBL/GenBank/DDBJ databases">
        <title>Genome sequence of Kribbella sandramycini ATCC 39419.</title>
        <authorList>
            <person name="Maclea K.S."/>
            <person name="Fair J.L."/>
        </authorList>
    </citation>
    <scope>NUCLEOTIDE SEQUENCE [LARGE SCALE GENOMIC DNA]</scope>
    <source>
        <strain evidence="2 3">ATCC 39419</strain>
    </source>
</reference>
<organism evidence="2 3">
    <name type="scientific">Kribbella sandramycini</name>
    <dbReference type="NCBI Taxonomy" id="60450"/>
    <lineage>
        <taxon>Bacteria</taxon>
        <taxon>Bacillati</taxon>
        <taxon>Actinomycetota</taxon>
        <taxon>Actinomycetes</taxon>
        <taxon>Propionibacteriales</taxon>
        <taxon>Kribbellaceae</taxon>
        <taxon>Kribbella</taxon>
    </lineage>
</organism>
<evidence type="ECO:0000313" key="3">
    <source>
        <dbReference type="Proteomes" id="UP000534306"/>
    </source>
</evidence>
<evidence type="ECO:0000313" key="2">
    <source>
        <dbReference type="EMBL" id="NOL42690.1"/>
    </source>
</evidence>